<dbReference type="OrthoDB" id="341924at2759"/>
<dbReference type="AlphaFoldDB" id="A0A3S5CEN2"/>
<dbReference type="PANTHER" id="PTHR48068">
    <property type="entry name" value="TAF9 RNA POLYMERASE II, TATA BOX-BINDING PROTEIN (TBP)-ASSOCIATED FACTOR"/>
    <property type="match status" value="1"/>
</dbReference>
<evidence type="ECO:0000256" key="2">
    <source>
        <dbReference type="ARBA" id="ARBA00007646"/>
    </source>
</evidence>
<keyword evidence="5" id="KW-0539">Nucleus</keyword>
<evidence type="ECO:0000313" key="7">
    <source>
        <dbReference type="Proteomes" id="UP000784294"/>
    </source>
</evidence>
<dbReference type="EMBL" id="CAAALY010023238">
    <property type="protein sequence ID" value="VEL15045.1"/>
    <property type="molecule type" value="Genomic_DNA"/>
</dbReference>
<keyword evidence="4" id="KW-0804">Transcription</keyword>
<dbReference type="Proteomes" id="UP000784294">
    <property type="component" value="Unassembled WGS sequence"/>
</dbReference>
<dbReference type="GO" id="GO:0016251">
    <property type="term" value="F:RNA polymerase II general transcription initiation factor activity"/>
    <property type="evidence" value="ECO:0007669"/>
    <property type="project" value="TreeGrafter"/>
</dbReference>
<comment type="similarity">
    <text evidence="2">Belongs to the TAF9 family.</text>
</comment>
<comment type="caution">
    <text evidence="6">The sequence shown here is derived from an EMBL/GenBank/DDBJ whole genome shotgun (WGS) entry which is preliminary data.</text>
</comment>
<dbReference type="Pfam" id="PF02291">
    <property type="entry name" value="TFIID-31kDa"/>
    <property type="match status" value="1"/>
</dbReference>
<dbReference type="GO" id="GO:0003713">
    <property type="term" value="F:transcription coactivator activity"/>
    <property type="evidence" value="ECO:0007669"/>
    <property type="project" value="TreeGrafter"/>
</dbReference>
<dbReference type="InterPro" id="IPR051431">
    <property type="entry name" value="TFIID_subunit_9"/>
</dbReference>
<dbReference type="GO" id="GO:0005669">
    <property type="term" value="C:transcription factor TFIID complex"/>
    <property type="evidence" value="ECO:0007669"/>
    <property type="project" value="TreeGrafter"/>
</dbReference>
<dbReference type="GO" id="GO:0046982">
    <property type="term" value="F:protein heterodimerization activity"/>
    <property type="evidence" value="ECO:0007669"/>
    <property type="project" value="InterPro"/>
</dbReference>
<comment type="subcellular location">
    <subcellularLocation>
        <location evidence="1">Nucleus</location>
    </subcellularLocation>
</comment>
<dbReference type="PANTHER" id="PTHR48068:SF4">
    <property type="entry name" value="TATA-BOX BINDING PROTEIN ASSOCIATED FACTOR 9"/>
    <property type="match status" value="1"/>
</dbReference>
<evidence type="ECO:0000256" key="3">
    <source>
        <dbReference type="ARBA" id="ARBA00023015"/>
    </source>
</evidence>
<organism evidence="6 7">
    <name type="scientific">Protopolystoma xenopodis</name>
    <dbReference type="NCBI Taxonomy" id="117903"/>
    <lineage>
        <taxon>Eukaryota</taxon>
        <taxon>Metazoa</taxon>
        <taxon>Spiralia</taxon>
        <taxon>Lophotrochozoa</taxon>
        <taxon>Platyhelminthes</taxon>
        <taxon>Monogenea</taxon>
        <taxon>Polyopisthocotylea</taxon>
        <taxon>Polystomatidea</taxon>
        <taxon>Polystomatidae</taxon>
        <taxon>Protopolystoma</taxon>
    </lineage>
</organism>
<sequence length="150" mass="16468">MSDAKPPLDAADSLPSSIGVVRAMFEELNILDVSDEVCCRVLDVIYRYTSDVIEEAKAVANHSGRLTIEESDMELAIEMKKNDLLLAPLHRDSLLDFSKQLNSITLPPVRLQPGIKLPPDRFNLAAPNYALPTSVTQTPLIQKIGGQSIL</sequence>
<dbReference type="GO" id="GO:0000124">
    <property type="term" value="C:SAGA complex"/>
    <property type="evidence" value="ECO:0007669"/>
    <property type="project" value="TreeGrafter"/>
</dbReference>
<dbReference type="InterPro" id="IPR009072">
    <property type="entry name" value="Histone-fold"/>
</dbReference>
<dbReference type="GO" id="GO:0051123">
    <property type="term" value="P:RNA polymerase II preinitiation complex assembly"/>
    <property type="evidence" value="ECO:0007669"/>
    <property type="project" value="TreeGrafter"/>
</dbReference>
<evidence type="ECO:0000256" key="4">
    <source>
        <dbReference type="ARBA" id="ARBA00023163"/>
    </source>
</evidence>
<proteinExistence type="inferred from homology"/>
<keyword evidence="3" id="KW-0805">Transcription regulation</keyword>
<dbReference type="SUPFAM" id="SSF47113">
    <property type="entry name" value="Histone-fold"/>
    <property type="match status" value="1"/>
</dbReference>
<protein>
    <recommendedName>
        <fullName evidence="8">Transcription initiation factor TFIID subunit 12 domain-containing protein</fullName>
    </recommendedName>
</protein>
<dbReference type="Gene3D" id="1.10.20.10">
    <property type="entry name" value="Histone, subunit A"/>
    <property type="match status" value="1"/>
</dbReference>
<evidence type="ECO:0008006" key="8">
    <source>
        <dbReference type="Google" id="ProtNLM"/>
    </source>
</evidence>
<name>A0A3S5CEN2_9PLAT</name>
<evidence type="ECO:0000256" key="1">
    <source>
        <dbReference type="ARBA" id="ARBA00004123"/>
    </source>
</evidence>
<dbReference type="InterPro" id="IPR003162">
    <property type="entry name" value="TFIID-31"/>
</dbReference>
<dbReference type="CDD" id="cd07979">
    <property type="entry name" value="HFD_TAF9"/>
    <property type="match status" value="1"/>
</dbReference>
<evidence type="ECO:0000256" key="5">
    <source>
        <dbReference type="ARBA" id="ARBA00023242"/>
    </source>
</evidence>
<keyword evidence="7" id="KW-1185">Reference proteome</keyword>
<reference evidence="6" key="1">
    <citation type="submission" date="2018-11" db="EMBL/GenBank/DDBJ databases">
        <authorList>
            <consortium name="Pathogen Informatics"/>
        </authorList>
    </citation>
    <scope>NUCLEOTIDE SEQUENCE</scope>
</reference>
<evidence type="ECO:0000313" key="6">
    <source>
        <dbReference type="EMBL" id="VEL15045.1"/>
    </source>
</evidence>
<accession>A0A3S5CEN2</accession>
<gene>
    <name evidence="6" type="ORF">PXEA_LOCUS8485</name>
</gene>